<name>A0A7L9WKB5_9RHOB</name>
<keyword evidence="2 8" id="KW-1134">Transmembrane beta strand</keyword>
<dbReference type="PIRSF" id="PIRSF006076">
    <property type="entry name" value="OM_assembly_OMP85"/>
    <property type="match status" value="1"/>
</dbReference>
<evidence type="ECO:0000313" key="11">
    <source>
        <dbReference type="EMBL" id="QOL80274.1"/>
    </source>
</evidence>
<dbReference type="InterPro" id="IPR010827">
    <property type="entry name" value="BamA/TamA_POTRA"/>
</dbReference>
<evidence type="ECO:0000256" key="1">
    <source>
        <dbReference type="ARBA" id="ARBA00004370"/>
    </source>
</evidence>
<dbReference type="Gene3D" id="3.10.20.310">
    <property type="entry name" value="membrane protein fhac"/>
    <property type="match status" value="5"/>
</dbReference>
<accession>A0A7L9WKB5</accession>
<evidence type="ECO:0000256" key="6">
    <source>
        <dbReference type="ARBA" id="ARBA00023136"/>
    </source>
</evidence>
<gene>
    <name evidence="8 11" type="primary">bamA</name>
    <name evidence="11" type="ORF">F3W81_05220</name>
</gene>
<keyword evidence="4 8" id="KW-0732">Signal</keyword>
<evidence type="ECO:0000256" key="9">
    <source>
        <dbReference type="NCBIfam" id="TIGR03303"/>
    </source>
</evidence>
<dbReference type="Proteomes" id="UP000594118">
    <property type="component" value="Chromosome"/>
</dbReference>
<dbReference type="Gene3D" id="2.40.160.50">
    <property type="entry name" value="membrane protein fhac: a member of the omp85/tpsb transporter family"/>
    <property type="match status" value="1"/>
</dbReference>
<evidence type="ECO:0000256" key="4">
    <source>
        <dbReference type="ARBA" id="ARBA00022729"/>
    </source>
</evidence>
<feature type="domain" description="POTRA" evidence="10">
    <location>
        <begin position="46"/>
        <end position="113"/>
    </location>
</feature>
<keyword evidence="3 8" id="KW-0812">Transmembrane</keyword>
<dbReference type="HAMAP" id="MF_01430">
    <property type="entry name" value="OM_assembly_BamA"/>
    <property type="match status" value="1"/>
</dbReference>
<evidence type="ECO:0000313" key="12">
    <source>
        <dbReference type="Proteomes" id="UP000594118"/>
    </source>
</evidence>
<evidence type="ECO:0000259" key="10">
    <source>
        <dbReference type="PROSITE" id="PS51779"/>
    </source>
</evidence>
<dbReference type="KEGG" id="pshq:F3W81_05220"/>
<dbReference type="AlphaFoldDB" id="A0A7L9WKB5"/>
<dbReference type="Pfam" id="PF01103">
    <property type="entry name" value="Omp85"/>
    <property type="match status" value="1"/>
</dbReference>
<dbReference type="RefSeq" id="WP_193082592.1">
    <property type="nucleotide sequence ID" value="NZ_CP045201.1"/>
</dbReference>
<dbReference type="InterPro" id="IPR034746">
    <property type="entry name" value="POTRA"/>
</dbReference>
<dbReference type="GO" id="GO:0043165">
    <property type="term" value="P:Gram-negative-bacterium-type cell outer membrane assembly"/>
    <property type="evidence" value="ECO:0007669"/>
    <property type="project" value="UniProtKB-UniRule"/>
</dbReference>
<dbReference type="PROSITE" id="PS51779">
    <property type="entry name" value="POTRA"/>
    <property type="match status" value="3"/>
</dbReference>
<dbReference type="InterPro" id="IPR023707">
    <property type="entry name" value="OM_assembly_BamA"/>
</dbReference>
<evidence type="ECO:0000256" key="5">
    <source>
        <dbReference type="ARBA" id="ARBA00022737"/>
    </source>
</evidence>
<protein>
    <recommendedName>
        <fullName evidence="8 9">Outer membrane protein assembly factor BamA</fullName>
    </recommendedName>
</protein>
<dbReference type="InterPro" id="IPR039910">
    <property type="entry name" value="D15-like"/>
</dbReference>
<evidence type="ECO:0000256" key="8">
    <source>
        <dbReference type="HAMAP-Rule" id="MF_01430"/>
    </source>
</evidence>
<sequence length="785" mass="86078">MNKYFKIGAASVDRTRTVLGSSILSGFVLLSGAYAVYPTFAAAQTYSFNSVTVQGNERIPTGTILSYAGIAKGAATDAGTLNEAYQRIVASGLFETVELTPNGGNLVIKVTEFPTINVVNFEGNKRIKDEVLTKLVKSTSRQVFSPAQAEADAALISEAYSAQGRLAARVTPRIIRRSDNRVDLVFEVFEGGVTEVERISFVGNTNYSDRRLRQVLQSKQAGLLRVLFKNDTFVADRVEFDKQVLKDFYQSRGYVDFRITGVNAELSQERDGYLVTFNVQEGQQFHLGKVTTTSQYEGVDSAVYNDALNIKPGQVYSPSLIENSIARIERLAIRNGLDFLRVEPRVTRNDRDMTLDIDFVLTRGPRIFVERIDIEGNTTTLDRVIRAEFNSVEGDPFNPREIREAAERIRALGFFTDAQVNAREGSSSDQVIVDVNVDETTTGSLSFGGTYSSTDGFGLAISFKENNFLGRGQAVAVTVSGASSDRVYSLRFAEPHFLGRDLKFDINGSYEETESDYASYDTKQGLISTGLTFPAGEKSTLNFNYAIKGTDISANTGSSGSKVGPLLQAESDLPVQYTSSLGYKYSYDTRVSGLNPNAGVLLEFSQDFAGVGGDMEYIRSMARAVAQKKVFNEEVTLRASLRGGAIQSIGSSSSMVTDRFLIGSNYMRGFSPNGVGPREYQAGSYNDALGGTAFAVAQFDMEFPLGLPEEYGISGGVFYDIGSSWGLDNSSSNVLYEDGPIRQVIGLSVFWDTPIGPLRFNWSKALQKETFDREQSFDLSIRTDF</sequence>
<keyword evidence="12" id="KW-1185">Reference proteome</keyword>
<keyword evidence="7 8" id="KW-0998">Cell outer membrane</keyword>
<dbReference type="PANTHER" id="PTHR12815">
    <property type="entry name" value="SORTING AND ASSEMBLY MACHINERY SAMM50 PROTEIN FAMILY MEMBER"/>
    <property type="match status" value="1"/>
</dbReference>
<evidence type="ECO:0000256" key="3">
    <source>
        <dbReference type="ARBA" id="ARBA00022692"/>
    </source>
</evidence>
<feature type="domain" description="POTRA" evidence="10">
    <location>
        <begin position="114"/>
        <end position="191"/>
    </location>
</feature>
<dbReference type="NCBIfam" id="TIGR03303">
    <property type="entry name" value="OM_YaeT"/>
    <property type="match status" value="1"/>
</dbReference>
<evidence type="ECO:0000256" key="7">
    <source>
        <dbReference type="ARBA" id="ARBA00023237"/>
    </source>
</evidence>
<feature type="domain" description="POTRA" evidence="10">
    <location>
        <begin position="367"/>
        <end position="440"/>
    </location>
</feature>
<dbReference type="Pfam" id="PF07244">
    <property type="entry name" value="POTRA"/>
    <property type="match status" value="5"/>
</dbReference>
<keyword evidence="6 8" id="KW-0472">Membrane</keyword>
<comment type="function">
    <text evidence="8">Part of the outer membrane protein assembly complex, which is involved in assembly and insertion of beta-barrel proteins into the outer membrane.</text>
</comment>
<proteinExistence type="inferred from homology"/>
<comment type="subcellular location">
    <subcellularLocation>
        <location evidence="8">Cell outer membrane</location>
    </subcellularLocation>
    <subcellularLocation>
        <location evidence="1">Membrane</location>
    </subcellularLocation>
</comment>
<dbReference type="EMBL" id="CP045201">
    <property type="protein sequence ID" value="QOL80274.1"/>
    <property type="molecule type" value="Genomic_DNA"/>
</dbReference>
<dbReference type="InterPro" id="IPR000184">
    <property type="entry name" value="Bac_surfAg_D15"/>
</dbReference>
<dbReference type="GO" id="GO:0051205">
    <property type="term" value="P:protein insertion into membrane"/>
    <property type="evidence" value="ECO:0007669"/>
    <property type="project" value="UniProtKB-UniRule"/>
</dbReference>
<evidence type="ECO:0000256" key="2">
    <source>
        <dbReference type="ARBA" id="ARBA00022452"/>
    </source>
</evidence>
<reference evidence="11 12" key="1">
    <citation type="submission" date="2019-10" db="EMBL/GenBank/DDBJ databases">
        <title>Pseudopuniceibacterium sp. HQ09 islated from Antarctica.</title>
        <authorList>
            <person name="Liao L."/>
            <person name="Su S."/>
            <person name="Chen B."/>
            <person name="Yu Y."/>
        </authorList>
    </citation>
    <scope>NUCLEOTIDE SEQUENCE [LARGE SCALE GENOMIC DNA]</scope>
    <source>
        <strain evidence="11 12">HQ09</strain>
    </source>
</reference>
<comment type="subunit">
    <text evidence="8">Part of the Bam complex.</text>
</comment>
<keyword evidence="5 8" id="KW-0677">Repeat</keyword>
<comment type="similarity">
    <text evidence="8">Belongs to the BamA family.</text>
</comment>
<organism evidence="11 12">
    <name type="scientific">Pseudooceanicola spongiae</name>
    <dbReference type="NCBI Taxonomy" id="2613965"/>
    <lineage>
        <taxon>Bacteria</taxon>
        <taxon>Pseudomonadati</taxon>
        <taxon>Pseudomonadota</taxon>
        <taxon>Alphaproteobacteria</taxon>
        <taxon>Rhodobacterales</taxon>
        <taxon>Paracoccaceae</taxon>
        <taxon>Pseudooceanicola</taxon>
    </lineage>
</organism>
<dbReference type="GO" id="GO:0009279">
    <property type="term" value="C:cell outer membrane"/>
    <property type="evidence" value="ECO:0007669"/>
    <property type="project" value="UniProtKB-SubCell"/>
</dbReference>
<dbReference type="PANTHER" id="PTHR12815:SF23">
    <property type="entry name" value="OUTER MEMBRANE PROTEIN ASSEMBLY FACTOR BAMA"/>
    <property type="match status" value="1"/>
</dbReference>